<name>A0A2R6WXC8_MARPO</name>
<dbReference type="Gramene" id="Mp7g17680.1">
    <property type="protein sequence ID" value="Mp7g17680.1.cds1"/>
    <property type="gene ID" value="Mp7g17680"/>
</dbReference>
<protein>
    <submittedName>
        <fullName evidence="2">Uncharacterized protein</fullName>
    </submittedName>
</protein>
<feature type="compositionally biased region" description="Acidic residues" evidence="1">
    <location>
        <begin position="95"/>
        <end position="109"/>
    </location>
</feature>
<dbReference type="EMBL" id="KZ772723">
    <property type="protein sequence ID" value="PTQ38506.1"/>
    <property type="molecule type" value="Genomic_DNA"/>
</dbReference>
<reference evidence="3" key="1">
    <citation type="journal article" date="2017" name="Cell">
        <title>Insights into land plant evolution garnered from the Marchantia polymorpha genome.</title>
        <authorList>
            <person name="Bowman J.L."/>
            <person name="Kohchi T."/>
            <person name="Yamato K.T."/>
            <person name="Jenkins J."/>
            <person name="Shu S."/>
            <person name="Ishizaki K."/>
            <person name="Yamaoka S."/>
            <person name="Nishihama R."/>
            <person name="Nakamura Y."/>
            <person name="Berger F."/>
            <person name="Adam C."/>
            <person name="Aki S.S."/>
            <person name="Althoff F."/>
            <person name="Araki T."/>
            <person name="Arteaga-Vazquez M.A."/>
            <person name="Balasubrmanian S."/>
            <person name="Barry K."/>
            <person name="Bauer D."/>
            <person name="Boehm C.R."/>
            <person name="Briginshaw L."/>
            <person name="Caballero-Perez J."/>
            <person name="Catarino B."/>
            <person name="Chen F."/>
            <person name="Chiyoda S."/>
            <person name="Chovatia M."/>
            <person name="Davies K.M."/>
            <person name="Delmans M."/>
            <person name="Demura T."/>
            <person name="Dierschke T."/>
            <person name="Dolan L."/>
            <person name="Dorantes-Acosta A.E."/>
            <person name="Eklund D.M."/>
            <person name="Florent S.N."/>
            <person name="Flores-Sandoval E."/>
            <person name="Fujiyama A."/>
            <person name="Fukuzawa H."/>
            <person name="Galik B."/>
            <person name="Grimanelli D."/>
            <person name="Grimwood J."/>
            <person name="Grossniklaus U."/>
            <person name="Hamada T."/>
            <person name="Haseloff J."/>
            <person name="Hetherington A.J."/>
            <person name="Higo A."/>
            <person name="Hirakawa Y."/>
            <person name="Hundley H.N."/>
            <person name="Ikeda Y."/>
            <person name="Inoue K."/>
            <person name="Inoue S.I."/>
            <person name="Ishida S."/>
            <person name="Jia Q."/>
            <person name="Kakita M."/>
            <person name="Kanazawa T."/>
            <person name="Kawai Y."/>
            <person name="Kawashima T."/>
            <person name="Kennedy M."/>
            <person name="Kinose K."/>
            <person name="Kinoshita T."/>
            <person name="Kohara Y."/>
            <person name="Koide E."/>
            <person name="Komatsu K."/>
            <person name="Kopischke S."/>
            <person name="Kubo M."/>
            <person name="Kyozuka J."/>
            <person name="Lagercrantz U."/>
            <person name="Lin S.S."/>
            <person name="Lindquist E."/>
            <person name="Lipzen A.M."/>
            <person name="Lu C.W."/>
            <person name="De Luna E."/>
            <person name="Martienssen R.A."/>
            <person name="Minamino N."/>
            <person name="Mizutani M."/>
            <person name="Mizutani M."/>
            <person name="Mochizuki N."/>
            <person name="Monte I."/>
            <person name="Mosher R."/>
            <person name="Nagasaki H."/>
            <person name="Nakagami H."/>
            <person name="Naramoto S."/>
            <person name="Nishitani K."/>
            <person name="Ohtani M."/>
            <person name="Okamoto T."/>
            <person name="Okumura M."/>
            <person name="Phillips J."/>
            <person name="Pollak B."/>
            <person name="Reinders A."/>
            <person name="Rovekamp M."/>
            <person name="Sano R."/>
            <person name="Sawa S."/>
            <person name="Schmid M.W."/>
            <person name="Shirakawa M."/>
            <person name="Solano R."/>
            <person name="Spunde A."/>
            <person name="Suetsugu N."/>
            <person name="Sugano S."/>
            <person name="Sugiyama A."/>
            <person name="Sun R."/>
            <person name="Suzuki Y."/>
            <person name="Takenaka M."/>
            <person name="Takezawa D."/>
            <person name="Tomogane H."/>
            <person name="Tsuzuki M."/>
            <person name="Ueda T."/>
            <person name="Umeda M."/>
            <person name="Ward J.M."/>
            <person name="Watanabe Y."/>
            <person name="Yazaki K."/>
            <person name="Yokoyama R."/>
            <person name="Yoshitake Y."/>
            <person name="Yotsui I."/>
            <person name="Zachgo S."/>
            <person name="Schmutz J."/>
        </authorList>
    </citation>
    <scope>NUCLEOTIDE SEQUENCE [LARGE SCALE GENOMIC DNA]</scope>
    <source>
        <strain evidence="3">Tak-1</strain>
    </source>
</reference>
<dbReference type="Proteomes" id="UP000244005">
    <property type="component" value="Unassembled WGS sequence"/>
</dbReference>
<keyword evidence="3" id="KW-1185">Reference proteome</keyword>
<organism evidence="2 3">
    <name type="scientific">Marchantia polymorpha</name>
    <name type="common">Common liverwort</name>
    <name type="synonym">Marchantia aquatica</name>
    <dbReference type="NCBI Taxonomy" id="3197"/>
    <lineage>
        <taxon>Eukaryota</taxon>
        <taxon>Viridiplantae</taxon>
        <taxon>Streptophyta</taxon>
        <taxon>Embryophyta</taxon>
        <taxon>Marchantiophyta</taxon>
        <taxon>Marchantiopsida</taxon>
        <taxon>Marchantiidae</taxon>
        <taxon>Marchantiales</taxon>
        <taxon>Marchantiaceae</taxon>
        <taxon>Marchantia</taxon>
    </lineage>
</organism>
<evidence type="ECO:0000313" key="2">
    <source>
        <dbReference type="EMBL" id="PTQ38506.1"/>
    </source>
</evidence>
<proteinExistence type="predicted"/>
<evidence type="ECO:0000313" key="3">
    <source>
        <dbReference type="Proteomes" id="UP000244005"/>
    </source>
</evidence>
<sequence>MAAPSPSPPRGQISQASFDRHHADHPESPAEQYLDSPNTMWRAMHGDEDFMMQERSPAADFPSPTFQHIPWMNPDLSQEDDDFEMEERQYQGLELDPEPDDLPQDDDGAMVDLLDYLDREDNPGLGVYLQLSPPPPLPPGSPPRTPPPPRSPGSPPRSPGWQPPLPIGPPPPPPPPPPLWPPHPPPPRSPGSPPRSPGWQPPLPIGPPPAPPPPPPLWPPHPPSPPGPVALLPEAPPDRPPGVHRHSRFCPYKWKAPTVRPISREQGRRQRLINAGVWQFVSYEFPKVRRSFILDQFPDIYWSMDLNAIVVEPSEPYMGRRIPRRTITIDFILEIWPDLPCGRTYEHAEGDQRLCYPTDYRNYEFWRNTLRYFALWPCGDNDMLGDVAVLDSCFHKPLYTFLLRIAYIFGWLGFPALFPATYFPMTMVTFLTGRPLPWGDLLMRELELDVRYRRDCPQAVRVWKVIWDRVLAEDGPVEAPVQERRYNYENYLFLCRAANVPYNTLVDERDRPHFYVWNISPYSPASFDATLLEGACRENHNHPPDYTF</sequence>
<accession>A0A2R6WXC8</accession>
<evidence type="ECO:0000256" key="1">
    <source>
        <dbReference type="SAM" id="MobiDB-lite"/>
    </source>
</evidence>
<dbReference type="AlphaFoldDB" id="A0A2R6WXC8"/>
<feature type="compositionally biased region" description="Basic and acidic residues" evidence="1">
    <location>
        <begin position="18"/>
        <end position="28"/>
    </location>
</feature>
<feature type="region of interest" description="Disordered" evidence="1">
    <location>
        <begin position="1"/>
        <end position="248"/>
    </location>
</feature>
<gene>
    <name evidence="2" type="ORF">MARPO_0051s0104</name>
</gene>
<feature type="compositionally biased region" description="Pro residues" evidence="1">
    <location>
        <begin position="132"/>
        <end position="240"/>
    </location>
</feature>